<dbReference type="EMBL" id="KN840543">
    <property type="protein sequence ID" value="KIP05441.1"/>
    <property type="molecule type" value="Genomic_DNA"/>
</dbReference>
<dbReference type="AlphaFoldDB" id="A0A0C3RVQ9"/>
<proteinExistence type="predicted"/>
<reference evidence="1 2" key="1">
    <citation type="journal article" date="2014" name="PLoS Genet.">
        <title>Analysis of the Phlebiopsis gigantea genome, transcriptome and secretome provides insight into its pioneer colonization strategies of wood.</title>
        <authorList>
            <person name="Hori C."/>
            <person name="Ishida T."/>
            <person name="Igarashi K."/>
            <person name="Samejima M."/>
            <person name="Suzuki H."/>
            <person name="Master E."/>
            <person name="Ferreira P."/>
            <person name="Ruiz-Duenas F.J."/>
            <person name="Held B."/>
            <person name="Canessa P."/>
            <person name="Larrondo L.F."/>
            <person name="Schmoll M."/>
            <person name="Druzhinina I.S."/>
            <person name="Kubicek C.P."/>
            <person name="Gaskell J.A."/>
            <person name="Kersten P."/>
            <person name="St John F."/>
            <person name="Glasner J."/>
            <person name="Sabat G."/>
            <person name="Splinter BonDurant S."/>
            <person name="Syed K."/>
            <person name="Yadav J."/>
            <person name="Mgbeahuruike A.C."/>
            <person name="Kovalchuk A."/>
            <person name="Asiegbu F.O."/>
            <person name="Lackner G."/>
            <person name="Hoffmeister D."/>
            <person name="Rencoret J."/>
            <person name="Gutierrez A."/>
            <person name="Sun H."/>
            <person name="Lindquist E."/>
            <person name="Barry K."/>
            <person name="Riley R."/>
            <person name="Grigoriev I.V."/>
            <person name="Henrissat B."/>
            <person name="Kues U."/>
            <person name="Berka R.M."/>
            <person name="Martinez A.T."/>
            <person name="Covert S.F."/>
            <person name="Blanchette R.A."/>
            <person name="Cullen D."/>
        </authorList>
    </citation>
    <scope>NUCLEOTIDE SEQUENCE [LARGE SCALE GENOMIC DNA]</scope>
    <source>
        <strain evidence="1 2">11061_1 CR5-6</strain>
    </source>
</reference>
<gene>
    <name evidence="1" type="ORF">PHLGIDRAFT_150866</name>
</gene>
<sequence>MTNESPAITSVPRLTSALNTMSYVPQVSDENVTSVLDSLNEITLALGDSTDISEDDVKARLQASLPASLMSSLGPARASFFGSFKRVNAVFVNGTVTIKTFITGYKNFEGKCNKADWGGSSGGWLYVSDGAGQADFVATNRAENLPRKGALHITFNHGSSKVGSFSGAPLPFTDAITTSATGDGTFTL</sequence>
<evidence type="ECO:0000313" key="2">
    <source>
        <dbReference type="Proteomes" id="UP000053257"/>
    </source>
</evidence>
<organism evidence="1 2">
    <name type="scientific">Phlebiopsis gigantea (strain 11061_1 CR5-6)</name>
    <name type="common">White-rot fungus</name>
    <name type="synonym">Peniophora gigantea</name>
    <dbReference type="NCBI Taxonomy" id="745531"/>
    <lineage>
        <taxon>Eukaryota</taxon>
        <taxon>Fungi</taxon>
        <taxon>Dikarya</taxon>
        <taxon>Basidiomycota</taxon>
        <taxon>Agaricomycotina</taxon>
        <taxon>Agaricomycetes</taxon>
        <taxon>Polyporales</taxon>
        <taxon>Phanerochaetaceae</taxon>
        <taxon>Phlebiopsis</taxon>
    </lineage>
</organism>
<name>A0A0C3RVQ9_PHLG1</name>
<evidence type="ECO:0000313" key="1">
    <source>
        <dbReference type="EMBL" id="KIP05441.1"/>
    </source>
</evidence>
<dbReference type="Proteomes" id="UP000053257">
    <property type="component" value="Unassembled WGS sequence"/>
</dbReference>
<accession>A0A0C3RVQ9</accession>
<protein>
    <submittedName>
        <fullName evidence="1">Uncharacterized protein</fullName>
    </submittedName>
</protein>
<keyword evidence="2" id="KW-1185">Reference proteome</keyword>
<dbReference type="HOGENOM" id="CLU_1441537_0_0_1"/>